<organism evidence="1 2">
    <name type="scientific">Vigna mungo</name>
    <name type="common">Black gram</name>
    <name type="synonym">Phaseolus mungo</name>
    <dbReference type="NCBI Taxonomy" id="3915"/>
    <lineage>
        <taxon>Eukaryota</taxon>
        <taxon>Viridiplantae</taxon>
        <taxon>Streptophyta</taxon>
        <taxon>Embryophyta</taxon>
        <taxon>Tracheophyta</taxon>
        <taxon>Spermatophyta</taxon>
        <taxon>Magnoliopsida</taxon>
        <taxon>eudicotyledons</taxon>
        <taxon>Gunneridae</taxon>
        <taxon>Pentapetalae</taxon>
        <taxon>rosids</taxon>
        <taxon>fabids</taxon>
        <taxon>Fabales</taxon>
        <taxon>Fabaceae</taxon>
        <taxon>Papilionoideae</taxon>
        <taxon>50 kb inversion clade</taxon>
        <taxon>NPAAA clade</taxon>
        <taxon>indigoferoid/millettioid clade</taxon>
        <taxon>Phaseoleae</taxon>
        <taxon>Vigna</taxon>
    </lineage>
</organism>
<evidence type="ECO:0000313" key="2">
    <source>
        <dbReference type="Proteomes" id="UP001374535"/>
    </source>
</evidence>
<accession>A0AAQ3MMC8</accession>
<name>A0AAQ3MMC8_VIGMU</name>
<dbReference type="AlphaFoldDB" id="A0AAQ3MMC8"/>
<proteinExistence type="predicted"/>
<protein>
    <submittedName>
        <fullName evidence="1">Uncharacterized protein</fullName>
    </submittedName>
</protein>
<keyword evidence="2" id="KW-1185">Reference proteome</keyword>
<gene>
    <name evidence="1" type="ORF">V8G54_032392</name>
</gene>
<evidence type="ECO:0000313" key="1">
    <source>
        <dbReference type="EMBL" id="WVY93304.1"/>
    </source>
</evidence>
<sequence>MANISQTMSKGVIDDENNGFLNSISKCVWDVVINSSNEPIKTRIARKKNKEEKRYINTLESVAETITEFVESSENEETYFVAERFSKYLICKRKTNLNFPRSKTHSRKQD</sequence>
<dbReference type="Proteomes" id="UP001374535">
    <property type="component" value="Chromosome 10"/>
</dbReference>
<reference evidence="1 2" key="1">
    <citation type="journal article" date="2023" name="Life. Sci Alliance">
        <title>Evolutionary insights into 3D genome organization and epigenetic landscape of Vigna mungo.</title>
        <authorList>
            <person name="Junaid A."/>
            <person name="Singh B."/>
            <person name="Bhatia S."/>
        </authorList>
    </citation>
    <scope>NUCLEOTIDE SEQUENCE [LARGE SCALE GENOMIC DNA]</scope>
    <source>
        <strain evidence="1">Urdbean</strain>
    </source>
</reference>
<dbReference type="EMBL" id="CP144691">
    <property type="protein sequence ID" value="WVY93304.1"/>
    <property type="molecule type" value="Genomic_DNA"/>
</dbReference>